<dbReference type="RefSeq" id="WP_066466423.1">
    <property type="nucleotide sequence ID" value="NZ_MATO01000072.1"/>
</dbReference>
<organism evidence="1 2">
    <name type="scientific">Caryophanon latum</name>
    <dbReference type="NCBI Taxonomy" id="33977"/>
    <lineage>
        <taxon>Bacteria</taxon>
        <taxon>Bacillati</taxon>
        <taxon>Bacillota</taxon>
        <taxon>Bacilli</taxon>
        <taxon>Bacillales</taxon>
        <taxon>Caryophanaceae</taxon>
        <taxon>Caryophanon</taxon>
    </lineage>
</organism>
<evidence type="ECO:0008006" key="3">
    <source>
        <dbReference type="Google" id="ProtNLM"/>
    </source>
</evidence>
<sequence length="310" mass="34475">MKKLNKAFTILIIICLLNTTGLLKVSNGAEASSTNEEIILTKEEQKNLEEDLNSELQLALATEINENLNVEVTDVSKLGTIVIDSIYKDDNNSTNINMKLSPQTEEIIVEVESEEGESIAKDSYRVEIIDISDDVYKLKFIDLTTGEEYIIDSTQVEAAAVPALIYVIGAKAISATIQYIGKKAFMKIGTKTFYAKSKDAAKKATVNFSNLTINVGTKNVYFTRAKMRHILEGHHPTYWTGATGKSMFDPNLSVTDIKNIITSVIRYNKTKINTNLKAGLSENYYQTINGVKYRVHINSEGYVSSAYPNK</sequence>
<keyword evidence="2" id="KW-1185">Reference proteome</keyword>
<name>A0A1C0YCJ5_9BACL</name>
<reference evidence="1 2" key="1">
    <citation type="submission" date="2016-07" db="EMBL/GenBank/DDBJ databases">
        <title>Caryophanon latum genome sequencing.</title>
        <authorList>
            <person name="Verma A."/>
            <person name="Pal Y."/>
            <person name="Krishnamurthi S."/>
        </authorList>
    </citation>
    <scope>NUCLEOTIDE SEQUENCE [LARGE SCALE GENOMIC DNA]</scope>
    <source>
        <strain evidence="1 2">DSM 14151</strain>
    </source>
</reference>
<dbReference type="Proteomes" id="UP000093482">
    <property type="component" value="Unassembled WGS sequence"/>
</dbReference>
<dbReference type="NCBIfam" id="NF038340">
    <property type="entry name" value="SAR2788_fam"/>
    <property type="match status" value="1"/>
</dbReference>
<dbReference type="AlphaFoldDB" id="A0A1C0YCJ5"/>
<dbReference type="OrthoDB" id="2943911at2"/>
<accession>A0A1C0YCJ5</accession>
<dbReference type="EMBL" id="MATO01000072">
    <property type="protein sequence ID" value="OCS84865.1"/>
    <property type="molecule type" value="Genomic_DNA"/>
</dbReference>
<comment type="caution">
    <text evidence="1">The sequence shown here is derived from an EMBL/GenBank/DDBJ whole genome shotgun (WGS) entry which is preliminary data.</text>
</comment>
<evidence type="ECO:0000313" key="2">
    <source>
        <dbReference type="Proteomes" id="UP000093482"/>
    </source>
</evidence>
<gene>
    <name evidence="1" type="ORF">A6K76_15450</name>
</gene>
<proteinExistence type="predicted"/>
<evidence type="ECO:0000313" key="1">
    <source>
        <dbReference type="EMBL" id="OCS84865.1"/>
    </source>
</evidence>
<protein>
    <recommendedName>
        <fullName evidence="3">Bacterial EndoU nuclease domain-containing protein</fullName>
    </recommendedName>
</protein>